<dbReference type="AlphaFoldDB" id="A0A1I3LM33"/>
<sequence length="76" mass="8793">MFNMKLISSKPLEKISLQPYKARDYDPELDDETSVISDICRGKAIFINLYNDFIHLGKHLCYDLINHMLLGFSKNG</sequence>
<organism evidence="1 2">
    <name type="scientific">Thermoflavimicrobium dichotomicum</name>
    <dbReference type="NCBI Taxonomy" id="46223"/>
    <lineage>
        <taxon>Bacteria</taxon>
        <taxon>Bacillati</taxon>
        <taxon>Bacillota</taxon>
        <taxon>Bacilli</taxon>
        <taxon>Bacillales</taxon>
        <taxon>Thermoactinomycetaceae</taxon>
        <taxon>Thermoflavimicrobium</taxon>
    </lineage>
</organism>
<keyword evidence="2" id="KW-1185">Reference proteome</keyword>
<evidence type="ECO:0000313" key="1">
    <source>
        <dbReference type="EMBL" id="SFI85772.1"/>
    </source>
</evidence>
<proteinExistence type="predicted"/>
<name>A0A1I3LM33_9BACL</name>
<reference evidence="1 2" key="1">
    <citation type="submission" date="2016-10" db="EMBL/GenBank/DDBJ databases">
        <authorList>
            <person name="de Groot N.N."/>
        </authorList>
    </citation>
    <scope>NUCLEOTIDE SEQUENCE [LARGE SCALE GENOMIC DNA]</scope>
    <source>
        <strain evidence="1 2">DSM 44778</strain>
    </source>
</reference>
<dbReference type="Proteomes" id="UP000199545">
    <property type="component" value="Unassembled WGS sequence"/>
</dbReference>
<dbReference type="EMBL" id="FORR01000002">
    <property type="protein sequence ID" value="SFI85772.1"/>
    <property type="molecule type" value="Genomic_DNA"/>
</dbReference>
<evidence type="ECO:0000313" key="2">
    <source>
        <dbReference type="Proteomes" id="UP000199545"/>
    </source>
</evidence>
<gene>
    <name evidence="1" type="ORF">SAMN05421852_102248</name>
</gene>
<protein>
    <submittedName>
        <fullName evidence="1">Uncharacterized protein</fullName>
    </submittedName>
</protein>
<accession>A0A1I3LM33</accession>